<dbReference type="AlphaFoldDB" id="A0A552DSF7"/>
<keyword evidence="1" id="KW-0238">DNA-binding</keyword>
<sequence length="62" mass="7677">MTEEAQFHRLLERVREVMRLKHFSLKTEKSYLYYIRDFILFTQQTPPLQRWELTKSASICRI</sequence>
<gene>
    <name evidence="3" type="ORF">EWV80_10270</name>
</gene>
<name>A0A552DSF7_MICAE</name>
<dbReference type="EMBL" id="SFBK01000135">
    <property type="protein sequence ID" value="TRU25113.1"/>
    <property type="molecule type" value="Genomic_DNA"/>
</dbReference>
<organism evidence="3 4">
    <name type="scientific">Microcystis aeruginosa Ma_QC_B_20070730_S2</name>
    <dbReference type="NCBI Taxonomy" id="2486256"/>
    <lineage>
        <taxon>Bacteria</taxon>
        <taxon>Bacillati</taxon>
        <taxon>Cyanobacteriota</taxon>
        <taxon>Cyanophyceae</taxon>
        <taxon>Oscillatoriophycideae</taxon>
        <taxon>Chroococcales</taxon>
        <taxon>Microcystaceae</taxon>
        <taxon>Microcystis</taxon>
    </lineage>
</organism>
<evidence type="ECO:0000313" key="4">
    <source>
        <dbReference type="Proteomes" id="UP000320551"/>
    </source>
</evidence>
<dbReference type="GO" id="GO:0015074">
    <property type="term" value="P:DNA integration"/>
    <property type="evidence" value="ECO:0007669"/>
    <property type="project" value="InterPro"/>
</dbReference>
<dbReference type="Pfam" id="PF13495">
    <property type="entry name" value="Phage_int_SAM_4"/>
    <property type="match status" value="1"/>
</dbReference>
<dbReference type="GO" id="GO:0003677">
    <property type="term" value="F:DNA binding"/>
    <property type="evidence" value="ECO:0007669"/>
    <property type="project" value="UniProtKB-KW"/>
</dbReference>
<proteinExistence type="predicted"/>
<dbReference type="InterPro" id="IPR004107">
    <property type="entry name" value="Integrase_SAM-like_N"/>
</dbReference>
<feature type="domain" description="Integrase SAM-like N-terminal" evidence="2">
    <location>
        <begin position="10"/>
        <end position="47"/>
    </location>
</feature>
<dbReference type="Proteomes" id="UP000320551">
    <property type="component" value="Unassembled WGS sequence"/>
</dbReference>
<reference evidence="3 4" key="1">
    <citation type="submission" date="2019-01" db="EMBL/GenBank/DDBJ databases">
        <title>Coherence of Microcystis species and biogeography revealed through population genomics.</title>
        <authorList>
            <person name="Perez-Carrascal O.M."/>
            <person name="Terrat Y."/>
            <person name="Giani A."/>
            <person name="Fortin N."/>
            <person name="Tromas N."/>
            <person name="Shapiro B.J."/>
        </authorList>
    </citation>
    <scope>NUCLEOTIDE SEQUENCE [LARGE SCALE GENOMIC DNA]</scope>
    <source>
        <strain evidence="3">Ma_QC_B_20070730_S2</strain>
    </source>
</reference>
<dbReference type="InterPro" id="IPR010998">
    <property type="entry name" value="Integrase_recombinase_N"/>
</dbReference>
<evidence type="ECO:0000259" key="2">
    <source>
        <dbReference type="Pfam" id="PF13495"/>
    </source>
</evidence>
<accession>A0A552DSF7</accession>
<evidence type="ECO:0000256" key="1">
    <source>
        <dbReference type="ARBA" id="ARBA00023125"/>
    </source>
</evidence>
<evidence type="ECO:0000313" key="3">
    <source>
        <dbReference type="EMBL" id="TRU25113.1"/>
    </source>
</evidence>
<comment type="caution">
    <text evidence="3">The sequence shown here is derived from an EMBL/GenBank/DDBJ whole genome shotgun (WGS) entry which is preliminary data.</text>
</comment>
<dbReference type="Gene3D" id="1.10.150.130">
    <property type="match status" value="1"/>
</dbReference>
<protein>
    <recommendedName>
        <fullName evidence="2">Integrase SAM-like N-terminal domain-containing protein</fullName>
    </recommendedName>
</protein>